<evidence type="ECO:0000256" key="4">
    <source>
        <dbReference type="ARBA" id="ARBA00022837"/>
    </source>
</evidence>
<evidence type="ECO:0000259" key="11">
    <source>
        <dbReference type="Pfam" id="PF00689"/>
    </source>
</evidence>
<dbReference type="SUPFAM" id="SSF81660">
    <property type="entry name" value="Metal cation-transporting ATPase, ATP-binding domain N"/>
    <property type="match status" value="1"/>
</dbReference>
<reference evidence="13" key="1">
    <citation type="submission" date="2023-03" db="EMBL/GenBank/DDBJ databases">
        <authorList>
            <person name="Julca I."/>
        </authorList>
    </citation>
    <scope>NUCLEOTIDE SEQUENCE</scope>
</reference>
<feature type="domain" description="Cation-transporting P-type ATPase N-terminal" evidence="12">
    <location>
        <begin position="38"/>
        <end position="110"/>
    </location>
</feature>
<dbReference type="EMBL" id="OX459118">
    <property type="protein sequence ID" value="CAI9090571.1"/>
    <property type="molecule type" value="Genomic_DNA"/>
</dbReference>
<dbReference type="InterPro" id="IPR059000">
    <property type="entry name" value="ATPase_P-type_domA"/>
</dbReference>
<feature type="domain" description="P-type ATPase A" evidence="10">
    <location>
        <begin position="165"/>
        <end position="274"/>
    </location>
</feature>
<accession>A0AAV1C4X3</accession>
<dbReference type="Gene3D" id="3.40.1110.10">
    <property type="entry name" value="Calcium-transporting ATPase, cytoplasmic domain N"/>
    <property type="match status" value="1"/>
</dbReference>
<gene>
    <name evidence="13" type="ORF">OLC1_LOCUS2704</name>
</gene>
<dbReference type="Pfam" id="PF00122">
    <property type="entry name" value="E1-E2_ATPase"/>
    <property type="match status" value="1"/>
</dbReference>
<feature type="region of interest" description="Disordered" evidence="8">
    <location>
        <begin position="215"/>
        <end position="241"/>
    </location>
</feature>
<keyword evidence="7 9" id="KW-0472">Membrane</keyword>
<dbReference type="InterPro" id="IPR006068">
    <property type="entry name" value="ATPase_P-typ_cation-transptr_C"/>
</dbReference>
<dbReference type="SUPFAM" id="SSF81665">
    <property type="entry name" value="Calcium ATPase, transmembrane domain M"/>
    <property type="match status" value="1"/>
</dbReference>
<name>A0AAV1C4X3_OLDCO</name>
<dbReference type="Proteomes" id="UP001161247">
    <property type="component" value="Chromosome 1"/>
</dbReference>
<keyword evidence="3" id="KW-0479">Metal-binding</keyword>
<evidence type="ECO:0000256" key="8">
    <source>
        <dbReference type="SAM" id="MobiDB-lite"/>
    </source>
</evidence>
<evidence type="ECO:0000259" key="10">
    <source>
        <dbReference type="Pfam" id="PF00122"/>
    </source>
</evidence>
<dbReference type="SUPFAM" id="SSF56784">
    <property type="entry name" value="HAD-like"/>
    <property type="match status" value="1"/>
</dbReference>
<dbReference type="InterPro" id="IPR008250">
    <property type="entry name" value="ATPase_P-typ_transduc_dom_A_sf"/>
</dbReference>
<evidence type="ECO:0000256" key="7">
    <source>
        <dbReference type="ARBA" id="ARBA00023136"/>
    </source>
</evidence>
<dbReference type="InterPro" id="IPR023298">
    <property type="entry name" value="ATPase_P-typ_TM_dom_sf"/>
</dbReference>
<dbReference type="Gene3D" id="3.40.50.1000">
    <property type="entry name" value="HAD superfamily/HAD-like"/>
    <property type="match status" value="2"/>
</dbReference>
<dbReference type="InterPro" id="IPR023214">
    <property type="entry name" value="HAD_sf"/>
</dbReference>
<dbReference type="InterPro" id="IPR036412">
    <property type="entry name" value="HAD-like_sf"/>
</dbReference>
<dbReference type="GO" id="GO:0005886">
    <property type="term" value="C:plasma membrane"/>
    <property type="evidence" value="ECO:0007669"/>
    <property type="project" value="TreeGrafter"/>
</dbReference>
<dbReference type="GO" id="GO:0046872">
    <property type="term" value="F:metal ion binding"/>
    <property type="evidence" value="ECO:0007669"/>
    <property type="project" value="UniProtKB-KW"/>
</dbReference>
<evidence type="ECO:0000256" key="2">
    <source>
        <dbReference type="ARBA" id="ARBA00022692"/>
    </source>
</evidence>
<evidence type="ECO:0000256" key="3">
    <source>
        <dbReference type="ARBA" id="ARBA00022723"/>
    </source>
</evidence>
<dbReference type="InterPro" id="IPR004014">
    <property type="entry name" value="ATPase_P-typ_cation-transptr_N"/>
</dbReference>
<comment type="subcellular location">
    <subcellularLocation>
        <location evidence="1">Membrane</location>
    </subcellularLocation>
</comment>
<evidence type="ECO:0000256" key="6">
    <source>
        <dbReference type="ARBA" id="ARBA00022989"/>
    </source>
</evidence>
<dbReference type="Pfam" id="PF00689">
    <property type="entry name" value="Cation_ATPase_C"/>
    <property type="match status" value="1"/>
</dbReference>
<evidence type="ECO:0000256" key="5">
    <source>
        <dbReference type="ARBA" id="ARBA00022842"/>
    </source>
</evidence>
<proteinExistence type="predicted"/>
<sequence>MSENPPADEPTTVDVEVGAEEVKNIVSPKNMRLLRKFKGVDGVMRVLHTDKDKGICSDTIDDEIEDRRKRFGSNDFNNHATINLLKDFCICGLEAIQDPLIIILLIYTIVYICFGIKKHGIKGVWPERGTHLISIVTVVIFSAVTNFWPIKQNYVFSAAKNQVYSPQVDVVRNGEWQKIPISEVVVGDIVYLKPGDQVPADGLCIDGHSIHLDDLTSNNNNNDQNRRTLPNAGAEGGSQRNNQRVRVVENPFLFSGNMVADGYARMVVTAVEKSNNEENSQQPAQATWMTPRHVRELEELSATIGRWGKGFALSMFVWFFCRFCMQEIDDEEAVNDGDREADIVEFLVALVGMLGTSAVIVLTSSLESLVLAVNITLAYSMRSLLHKQVLIKRPSLCHQVASVDTICINKIGTLTVDSLEVTGNCLNLPSVRPISIVHVVLKWFNYNETIKVLNVSDLSFLHLQVKEFWFGLNDIEQSPTDLLYPSVIELLHQAIGLNITQPRSSSTFATSLSPTERAMFDWATRELKMDQKSLENSCTVLQIDPFIPVNKTSGVLINKKTDNTIHVHMKGAPEVILEMCSDYYGTGGTTILFNRSTRDTLQRTIRRMARKGLRCIAFAHRKTSIEEHFYSPRQQELTLIGVVGLENLVRTEMATAIRDLQRAGINLKLVTGDSILTATSIASRSGLLDQRGNQPGDIVVEGRKFEGWNREERLEKVDGIRVLAAANPTHKSLMVQTLKEKGRVVAYVGGALGDAQAIKEANVGICFGPATEGRAEIIKACSDIVIKDKNYLLVLEILKWGRGFYDSIQTYIQFLLTATFVDLVIDSAMTIFPNGFNLYYAVVDVSSEADVSSGIVAIPVFQLLWVKFILGLVAILSVRIRQPSDDLMSEPPRDLNEPLKTDSMKRNMVAQGLYQVIVLLAIHFRGKSLLKLNPNEKNTLIFNTYVLCQVFMLINAKLYDRKNIFQEMHRMKWFWGIIGFIIILQVIMVEFWKSFAGTARLDSKQWAWCFLIAAASTPLSWLLRYIPLVKMPYFKPKTE</sequence>
<dbReference type="Pfam" id="PF13246">
    <property type="entry name" value="Cation_ATPase"/>
    <property type="match status" value="1"/>
</dbReference>
<keyword evidence="5" id="KW-0460">Magnesium</keyword>
<keyword evidence="4" id="KW-0106">Calcium</keyword>
<dbReference type="Pfam" id="PF00690">
    <property type="entry name" value="Cation_ATPase_N"/>
    <property type="match status" value="1"/>
</dbReference>
<feature type="transmembrane region" description="Helical" evidence="9">
    <location>
        <begin position="852"/>
        <end position="878"/>
    </location>
</feature>
<dbReference type="PRINTS" id="PR00119">
    <property type="entry name" value="CATATPASE"/>
</dbReference>
<evidence type="ECO:0000256" key="1">
    <source>
        <dbReference type="ARBA" id="ARBA00004370"/>
    </source>
</evidence>
<evidence type="ECO:0000313" key="14">
    <source>
        <dbReference type="Proteomes" id="UP001161247"/>
    </source>
</evidence>
<dbReference type="InterPro" id="IPR023299">
    <property type="entry name" value="ATPase_P-typ_cyto_dom_N"/>
</dbReference>
<feature type="transmembrane region" description="Helical" evidence="9">
    <location>
        <begin position="1005"/>
        <end position="1026"/>
    </location>
</feature>
<feature type="transmembrane region" description="Helical" evidence="9">
    <location>
        <begin position="129"/>
        <end position="148"/>
    </location>
</feature>
<dbReference type="PANTHER" id="PTHR24093:SF432">
    <property type="entry name" value="CALCIUM-TRANSPORTING ATPASE 12, PLASMA MEMBRANE-TYPE-LIKE"/>
    <property type="match status" value="1"/>
</dbReference>
<dbReference type="GO" id="GO:0005388">
    <property type="term" value="F:P-type calcium transporter activity"/>
    <property type="evidence" value="ECO:0007669"/>
    <property type="project" value="TreeGrafter"/>
</dbReference>
<dbReference type="Gene3D" id="2.70.150.10">
    <property type="entry name" value="Calcium-transporting ATPase, cytoplasmic transduction domain A"/>
    <property type="match status" value="1"/>
</dbReference>
<dbReference type="AlphaFoldDB" id="A0AAV1C4X3"/>
<keyword evidence="14" id="KW-1185">Reference proteome</keyword>
<feature type="transmembrane region" description="Helical" evidence="9">
    <location>
        <begin position="940"/>
        <end position="959"/>
    </location>
</feature>
<feature type="transmembrane region" description="Helical" evidence="9">
    <location>
        <begin position="99"/>
        <end position="117"/>
    </location>
</feature>
<dbReference type="SUPFAM" id="SSF81653">
    <property type="entry name" value="Calcium ATPase, transduction domain A"/>
    <property type="match status" value="1"/>
</dbReference>
<evidence type="ECO:0000259" key="12">
    <source>
        <dbReference type="Pfam" id="PF00690"/>
    </source>
</evidence>
<evidence type="ECO:0000256" key="9">
    <source>
        <dbReference type="SAM" id="Phobius"/>
    </source>
</evidence>
<keyword evidence="2 9" id="KW-0812">Transmembrane</keyword>
<feature type="domain" description="Cation-transporting P-type ATPase C-terminal" evidence="11">
    <location>
        <begin position="860"/>
        <end position="1026"/>
    </location>
</feature>
<feature type="transmembrane region" description="Helical" evidence="9">
    <location>
        <begin position="971"/>
        <end position="993"/>
    </location>
</feature>
<organism evidence="13 14">
    <name type="scientific">Oldenlandia corymbosa var. corymbosa</name>
    <dbReference type="NCBI Taxonomy" id="529605"/>
    <lineage>
        <taxon>Eukaryota</taxon>
        <taxon>Viridiplantae</taxon>
        <taxon>Streptophyta</taxon>
        <taxon>Embryophyta</taxon>
        <taxon>Tracheophyta</taxon>
        <taxon>Spermatophyta</taxon>
        <taxon>Magnoliopsida</taxon>
        <taxon>eudicotyledons</taxon>
        <taxon>Gunneridae</taxon>
        <taxon>Pentapetalae</taxon>
        <taxon>asterids</taxon>
        <taxon>lamiids</taxon>
        <taxon>Gentianales</taxon>
        <taxon>Rubiaceae</taxon>
        <taxon>Rubioideae</taxon>
        <taxon>Spermacoceae</taxon>
        <taxon>Hedyotis-Oldenlandia complex</taxon>
        <taxon>Oldenlandia</taxon>
    </lineage>
</organism>
<dbReference type="Gene3D" id="1.20.1110.10">
    <property type="entry name" value="Calcium-transporting ATPase, transmembrane domain"/>
    <property type="match status" value="3"/>
</dbReference>
<evidence type="ECO:0000313" key="13">
    <source>
        <dbReference type="EMBL" id="CAI9090571.1"/>
    </source>
</evidence>
<protein>
    <submittedName>
        <fullName evidence="13">OLC1v1025373C1</fullName>
    </submittedName>
</protein>
<feature type="transmembrane region" description="Helical" evidence="9">
    <location>
        <begin position="908"/>
        <end position="925"/>
    </location>
</feature>
<dbReference type="PANTHER" id="PTHR24093">
    <property type="entry name" value="CATION TRANSPORTING ATPASE"/>
    <property type="match status" value="1"/>
</dbReference>
<dbReference type="GO" id="GO:0000166">
    <property type="term" value="F:nucleotide binding"/>
    <property type="evidence" value="ECO:0007669"/>
    <property type="project" value="InterPro"/>
</dbReference>
<keyword evidence="6 9" id="KW-1133">Transmembrane helix</keyword>